<dbReference type="EC" id="5.6.2.4" evidence="7"/>
<dbReference type="SMART" id="SM00490">
    <property type="entry name" value="HELICc"/>
    <property type="match status" value="1"/>
</dbReference>
<dbReference type="InterPro" id="IPR004589">
    <property type="entry name" value="DNA_helicase_ATP-dep_RecQ"/>
</dbReference>
<dbReference type="GO" id="GO:0005737">
    <property type="term" value="C:cytoplasm"/>
    <property type="evidence" value="ECO:0007669"/>
    <property type="project" value="TreeGrafter"/>
</dbReference>
<comment type="similarity">
    <text evidence="1 7">Belongs to the helicase family. RecQ subfamily.</text>
</comment>
<dbReference type="GO" id="GO:0009378">
    <property type="term" value="F:four-way junction helicase activity"/>
    <property type="evidence" value="ECO:0007669"/>
    <property type="project" value="TreeGrafter"/>
</dbReference>
<keyword evidence="7" id="KW-0539">Nucleus</keyword>
<dbReference type="GO" id="GO:0016887">
    <property type="term" value="F:ATP hydrolysis activity"/>
    <property type="evidence" value="ECO:0007669"/>
    <property type="project" value="RHEA"/>
</dbReference>
<dbReference type="InterPro" id="IPR027417">
    <property type="entry name" value="P-loop_NTPase"/>
</dbReference>
<dbReference type="Pfam" id="PF00270">
    <property type="entry name" value="DEAD"/>
    <property type="match status" value="1"/>
</dbReference>
<dbReference type="GO" id="GO:0000724">
    <property type="term" value="P:double-strand break repair via homologous recombination"/>
    <property type="evidence" value="ECO:0007669"/>
    <property type="project" value="TreeGrafter"/>
</dbReference>
<feature type="domain" description="Helicase ATP-binding" evidence="9">
    <location>
        <begin position="31"/>
        <end position="205"/>
    </location>
</feature>
<keyword evidence="5 7" id="KW-0067">ATP-binding</keyword>
<dbReference type="PROSITE" id="PS51192">
    <property type="entry name" value="HELICASE_ATP_BIND_1"/>
    <property type="match status" value="1"/>
</dbReference>
<dbReference type="CDD" id="cd17920">
    <property type="entry name" value="DEXHc_RecQ"/>
    <property type="match status" value="1"/>
</dbReference>
<reference evidence="12" key="1">
    <citation type="submission" date="2017-03" db="EMBL/GenBank/DDBJ databases">
        <authorList>
            <person name="Sharma R."/>
            <person name="Thines M."/>
        </authorList>
    </citation>
    <scope>NUCLEOTIDE SEQUENCE [LARGE SCALE GENOMIC DNA]</scope>
</reference>
<keyword evidence="2 7" id="KW-0547">Nucleotide-binding</keyword>
<organism evidence="11 12">
    <name type="scientific">Lasallia pustulata</name>
    <dbReference type="NCBI Taxonomy" id="136370"/>
    <lineage>
        <taxon>Eukaryota</taxon>
        <taxon>Fungi</taxon>
        <taxon>Dikarya</taxon>
        <taxon>Ascomycota</taxon>
        <taxon>Pezizomycotina</taxon>
        <taxon>Lecanoromycetes</taxon>
        <taxon>OSLEUM clade</taxon>
        <taxon>Umbilicariomycetidae</taxon>
        <taxon>Umbilicariales</taxon>
        <taxon>Umbilicariaceae</taxon>
        <taxon>Lasallia</taxon>
    </lineage>
</organism>
<comment type="catalytic activity">
    <reaction evidence="7">
        <text>ATP + H2O = ADP + phosphate + H(+)</text>
        <dbReference type="Rhea" id="RHEA:13065"/>
        <dbReference type="ChEBI" id="CHEBI:15377"/>
        <dbReference type="ChEBI" id="CHEBI:15378"/>
        <dbReference type="ChEBI" id="CHEBI:30616"/>
        <dbReference type="ChEBI" id="CHEBI:43474"/>
        <dbReference type="ChEBI" id="CHEBI:456216"/>
    </reaction>
</comment>
<dbReference type="SMART" id="SM00487">
    <property type="entry name" value="DEXDc"/>
    <property type="match status" value="1"/>
</dbReference>
<dbReference type="NCBIfam" id="TIGR00614">
    <property type="entry name" value="recQ_fam"/>
    <property type="match status" value="1"/>
</dbReference>
<dbReference type="PANTHER" id="PTHR13710:SF152">
    <property type="entry name" value="ATP-DEPENDENT DNA HELICASE Q5"/>
    <property type="match status" value="1"/>
</dbReference>
<evidence type="ECO:0000256" key="2">
    <source>
        <dbReference type="ARBA" id="ARBA00022741"/>
    </source>
</evidence>
<dbReference type="PANTHER" id="PTHR13710">
    <property type="entry name" value="DNA HELICASE RECQ FAMILY MEMBER"/>
    <property type="match status" value="1"/>
</dbReference>
<feature type="domain" description="Helicase C-terminal" evidence="10">
    <location>
        <begin position="259"/>
        <end position="424"/>
    </location>
</feature>
<evidence type="ECO:0000256" key="3">
    <source>
        <dbReference type="ARBA" id="ARBA00022801"/>
    </source>
</evidence>
<dbReference type="FunFam" id="3.40.50.300:FF:001834">
    <property type="entry name" value="ATP-dependent DNA helicase"/>
    <property type="match status" value="1"/>
</dbReference>
<sequence length="485" mass="54071">MSLAKARFDIDLTLRRVFGKQSFRPYQRDIILAALSGQDVFVQAATSFGKSLCFQLPAVIDHGITIVVSPLLALMTNQVAALLAADIPVATLNSNTPPPERTRILDDLRCGHPLTRLLYVTPEFCLTDSFRRHLTTIHTQGELSRIAIDEAHCISEWGHDFRPAYLHLSYFRHTFPSVPIICLTATSTPTVRTDIISTLALNPAKLKVFTTSTSRPNLHYELRFTSDATDIRFSNFLTWLRAIHARRSTDPARALELSHSKQRATAVSGIIYTSTRSECSSLAERLRAQSVGAAPYHAGLSALERADCQRKWLASEEGYDIIVATTAFGMGIDKEDVRFVVHWCLPKSFEGYYQEAGRAGRDGKAAACVLFYSREERDRGAWRISKDRGAGAGSWGDGAGAKEAQGKARAKSFQKLVEYCEQTGKCQHRVISEYFGEAEAPTCDLACDFCKDTKGLKKRREEGLASEEWVSTQRERSDYYGEGYD</sequence>
<dbReference type="GO" id="GO:0003676">
    <property type="term" value="F:nucleic acid binding"/>
    <property type="evidence" value="ECO:0007669"/>
    <property type="project" value="InterPro"/>
</dbReference>
<keyword evidence="3 7" id="KW-0378">Hydrolase</keyword>
<evidence type="ECO:0000313" key="11">
    <source>
        <dbReference type="EMBL" id="SLM40864.1"/>
    </source>
</evidence>
<dbReference type="GO" id="GO:0005634">
    <property type="term" value="C:nucleus"/>
    <property type="evidence" value="ECO:0007669"/>
    <property type="project" value="UniProtKB-SubCell"/>
</dbReference>
<dbReference type="Proteomes" id="UP000192927">
    <property type="component" value="Unassembled WGS sequence"/>
</dbReference>
<evidence type="ECO:0000256" key="6">
    <source>
        <dbReference type="ARBA" id="ARBA00034617"/>
    </source>
</evidence>
<keyword evidence="12" id="KW-1185">Reference proteome</keyword>
<comment type="subcellular location">
    <subcellularLocation>
        <location evidence="7">Nucleus</location>
    </subcellularLocation>
</comment>
<evidence type="ECO:0000256" key="4">
    <source>
        <dbReference type="ARBA" id="ARBA00022806"/>
    </source>
</evidence>
<dbReference type="Pfam" id="PF00271">
    <property type="entry name" value="Helicase_C"/>
    <property type="match status" value="1"/>
</dbReference>
<evidence type="ECO:0000256" key="8">
    <source>
        <dbReference type="SAM" id="MobiDB-lite"/>
    </source>
</evidence>
<dbReference type="InterPro" id="IPR011545">
    <property type="entry name" value="DEAD/DEAH_box_helicase_dom"/>
</dbReference>
<dbReference type="SUPFAM" id="SSF52540">
    <property type="entry name" value="P-loop containing nucleoside triphosphate hydrolases"/>
    <property type="match status" value="1"/>
</dbReference>
<dbReference type="GO" id="GO:0005694">
    <property type="term" value="C:chromosome"/>
    <property type="evidence" value="ECO:0007669"/>
    <property type="project" value="TreeGrafter"/>
</dbReference>
<dbReference type="InterPro" id="IPR014001">
    <property type="entry name" value="Helicase_ATP-bd"/>
</dbReference>
<dbReference type="EMBL" id="FWEW01003742">
    <property type="protein sequence ID" value="SLM40864.1"/>
    <property type="molecule type" value="Genomic_DNA"/>
</dbReference>
<evidence type="ECO:0000313" key="12">
    <source>
        <dbReference type="Proteomes" id="UP000192927"/>
    </source>
</evidence>
<dbReference type="Gene3D" id="3.40.50.300">
    <property type="entry name" value="P-loop containing nucleotide triphosphate hydrolases"/>
    <property type="match status" value="2"/>
</dbReference>
<keyword evidence="4 7" id="KW-0347">Helicase</keyword>
<evidence type="ECO:0000256" key="1">
    <source>
        <dbReference type="ARBA" id="ARBA00005446"/>
    </source>
</evidence>
<protein>
    <recommendedName>
        <fullName evidence="7">ATP-dependent DNA helicase</fullName>
        <ecNumber evidence="7">5.6.2.4</ecNumber>
    </recommendedName>
</protein>
<dbReference type="PROSITE" id="PS51194">
    <property type="entry name" value="HELICASE_CTER"/>
    <property type="match status" value="1"/>
</dbReference>
<name>A0A1W5DCH0_9LECA</name>
<dbReference type="AlphaFoldDB" id="A0A1W5DCH0"/>
<evidence type="ECO:0000256" key="5">
    <source>
        <dbReference type="ARBA" id="ARBA00022840"/>
    </source>
</evidence>
<dbReference type="GO" id="GO:0043138">
    <property type="term" value="F:3'-5' DNA helicase activity"/>
    <property type="evidence" value="ECO:0007669"/>
    <property type="project" value="UniProtKB-EC"/>
</dbReference>
<accession>A0A1W5DCH0</accession>
<dbReference type="GO" id="GO:0005524">
    <property type="term" value="F:ATP binding"/>
    <property type="evidence" value="ECO:0007669"/>
    <property type="project" value="UniProtKB-KW"/>
</dbReference>
<feature type="region of interest" description="Disordered" evidence="8">
    <location>
        <begin position="459"/>
        <end position="485"/>
    </location>
</feature>
<dbReference type="InterPro" id="IPR001650">
    <property type="entry name" value="Helicase_C-like"/>
</dbReference>
<comment type="catalytic activity">
    <reaction evidence="6 7">
        <text>Couples ATP hydrolysis with the unwinding of duplex DNA by translocating in the 3'-5' direction.</text>
        <dbReference type="EC" id="5.6.2.4"/>
    </reaction>
</comment>
<dbReference type="InterPro" id="IPR032284">
    <property type="entry name" value="RecQ_Zn-bd"/>
</dbReference>
<evidence type="ECO:0000259" key="9">
    <source>
        <dbReference type="PROSITE" id="PS51192"/>
    </source>
</evidence>
<proteinExistence type="inferred from homology"/>
<evidence type="ECO:0000256" key="7">
    <source>
        <dbReference type="RuleBase" id="RU364117"/>
    </source>
</evidence>
<dbReference type="Pfam" id="PF16124">
    <property type="entry name" value="RecQ_Zn_bind"/>
    <property type="match status" value="1"/>
</dbReference>
<evidence type="ECO:0000259" key="10">
    <source>
        <dbReference type="PROSITE" id="PS51194"/>
    </source>
</evidence>